<dbReference type="AlphaFoldDB" id="A0A9D0Z7C9"/>
<proteinExistence type="predicted"/>
<dbReference type="Proteomes" id="UP000886874">
    <property type="component" value="Unassembled WGS sequence"/>
</dbReference>
<dbReference type="Gene3D" id="2.170.120.30">
    <property type="match status" value="2"/>
</dbReference>
<name>A0A9D0Z7C9_9FIRM</name>
<dbReference type="InterPro" id="IPR053154">
    <property type="entry name" value="c-di-AMP_regulator"/>
</dbReference>
<dbReference type="EMBL" id="DVFN01000110">
    <property type="protein sequence ID" value="HIQ70225.1"/>
    <property type="molecule type" value="Genomic_DNA"/>
</dbReference>
<reference evidence="1" key="2">
    <citation type="journal article" date="2021" name="PeerJ">
        <title>Extensive microbial diversity within the chicken gut microbiome revealed by metagenomics and culture.</title>
        <authorList>
            <person name="Gilroy R."/>
            <person name="Ravi A."/>
            <person name="Getino M."/>
            <person name="Pursley I."/>
            <person name="Horton D.L."/>
            <person name="Alikhan N.F."/>
            <person name="Baker D."/>
            <person name="Gharbi K."/>
            <person name="Hall N."/>
            <person name="Watson M."/>
            <person name="Adriaenssens E.M."/>
            <person name="Foster-Nyarko E."/>
            <person name="Jarju S."/>
            <person name="Secka A."/>
            <person name="Antonio M."/>
            <person name="Oren A."/>
            <person name="Chaudhuri R.R."/>
            <person name="La Ragione R."/>
            <person name="Hildebrand F."/>
            <person name="Pallen M.J."/>
        </authorList>
    </citation>
    <scope>NUCLEOTIDE SEQUENCE</scope>
    <source>
        <strain evidence="1">ChiSjej2B20-13462</strain>
    </source>
</reference>
<comment type="caution">
    <text evidence="1">The sequence shown here is derived from an EMBL/GenBank/DDBJ whole genome shotgun (WGS) entry which is preliminary data.</text>
</comment>
<reference evidence="1" key="1">
    <citation type="submission" date="2020-10" db="EMBL/GenBank/DDBJ databases">
        <authorList>
            <person name="Gilroy R."/>
        </authorList>
    </citation>
    <scope>NUCLEOTIDE SEQUENCE</scope>
    <source>
        <strain evidence="1">ChiSjej2B20-13462</strain>
    </source>
</reference>
<sequence>MRNKKILSMLLAVVISLGIWLYVVLVENPEKTATLYNIPVTFSGEDVLREDYDLIIGSTNVESGVTLDFRGRLSELNKLRDDKSELEVVIDVSRLRTASEQSFTYDLSDITLPASVSSQNLSLIGRDPNKITVTLAQLARRTIEVRVSADIKAAEGYLADRATQDYSEIVIEGPQDLVNQVDYALVTLSRENVDQTITSSLPYTLIDYDSNVIDSTEISSDVTEIQVTVPVSMFKDVPLELPTIDGGGVTRDDCVILVEPETIQISGDASILETIPSIRLSSVDLGSMESNTLTTTRAITLPEGCSNVSGVQEAKVTIQIKNKAIRQMQIPSTNFQFINVPDGLMPESRTTMLQVSIRANESDIDEITEDNIRVIADFSSFTSADAGTAVTVPVRIYLDGFEGAGIITSKEYSIVVDLVAIDG</sequence>
<protein>
    <recommendedName>
        <fullName evidence="3">YbbR-like protein</fullName>
    </recommendedName>
</protein>
<dbReference type="PANTHER" id="PTHR37804">
    <property type="entry name" value="CDAA REGULATORY PROTEIN CDAR"/>
    <property type="match status" value="1"/>
</dbReference>
<evidence type="ECO:0000313" key="2">
    <source>
        <dbReference type="Proteomes" id="UP000886874"/>
    </source>
</evidence>
<evidence type="ECO:0000313" key="1">
    <source>
        <dbReference type="EMBL" id="HIQ70225.1"/>
    </source>
</evidence>
<evidence type="ECO:0008006" key="3">
    <source>
        <dbReference type="Google" id="ProtNLM"/>
    </source>
</evidence>
<dbReference type="PANTHER" id="PTHR37804:SF1">
    <property type="entry name" value="CDAA REGULATORY PROTEIN CDAR"/>
    <property type="match status" value="1"/>
</dbReference>
<organism evidence="1 2">
    <name type="scientific">Candidatus Avoscillospira stercorigallinarum</name>
    <dbReference type="NCBI Taxonomy" id="2840708"/>
    <lineage>
        <taxon>Bacteria</taxon>
        <taxon>Bacillati</taxon>
        <taxon>Bacillota</taxon>
        <taxon>Clostridia</taxon>
        <taxon>Eubacteriales</taxon>
        <taxon>Oscillospiraceae</taxon>
        <taxon>Oscillospiraceae incertae sedis</taxon>
        <taxon>Candidatus Avoscillospira</taxon>
    </lineage>
</organism>
<gene>
    <name evidence="1" type="ORF">IAA67_07850</name>
</gene>
<accession>A0A9D0Z7C9</accession>
<dbReference type="Gene3D" id="2.170.120.40">
    <property type="entry name" value="YbbR-like domain"/>
    <property type="match status" value="2"/>
</dbReference>